<comment type="similarity">
    <text evidence="2">Belongs to the fimbrial protein family.</text>
</comment>
<feature type="chain" id="PRO_5015564657" evidence="5">
    <location>
        <begin position="33"/>
        <end position="193"/>
    </location>
</feature>
<name>A0A2U3N165_9GAMM</name>
<dbReference type="InterPro" id="IPR008966">
    <property type="entry name" value="Adhesion_dom_sf"/>
</dbReference>
<organism evidence="7 8">
    <name type="scientific">Acinetobacter stercoris</name>
    <dbReference type="NCBI Taxonomy" id="2126983"/>
    <lineage>
        <taxon>Bacteria</taxon>
        <taxon>Pseudomonadati</taxon>
        <taxon>Pseudomonadota</taxon>
        <taxon>Gammaproteobacteria</taxon>
        <taxon>Moraxellales</taxon>
        <taxon>Moraxellaceae</taxon>
        <taxon>Acinetobacter</taxon>
    </lineage>
</organism>
<dbReference type="AlphaFoldDB" id="A0A2U3N165"/>
<dbReference type="NCBIfam" id="NF011741">
    <property type="entry name" value="PRK15194.1"/>
    <property type="match status" value="1"/>
</dbReference>
<dbReference type="InterPro" id="IPR000259">
    <property type="entry name" value="Adhesion_dom_fimbrial"/>
</dbReference>
<evidence type="ECO:0000313" key="7">
    <source>
        <dbReference type="EMBL" id="SPL71299.1"/>
    </source>
</evidence>
<evidence type="ECO:0000256" key="5">
    <source>
        <dbReference type="SAM" id="SignalP"/>
    </source>
</evidence>
<dbReference type="GO" id="GO:0043709">
    <property type="term" value="P:cell adhesion involved in single-species biofilm formation"/>
    <property type="evidence" value="ECO:0007669"/>
    <property type="project" value="TreeGrafter"/>
</dbReference>
<evidence type="ECO:0000256" key="2">
    <source>
        <dbReference type="ARBA" id="ARBA00006671"/>
    </source>
</evidence>
<protein>
    <submittedName>
        <fullName evidence="7">Type-1 fimbrial protein, A chain</fullName>
    </submittedName>
</protein>
<dbReference type="EMBL" id="OOGT01000124">
    <property type="protein sequence ID" value="SPL71299.1"/>
    <property type="molecule type" value="Genomic_DNA"/>
</dbReference>
<dbReference type="GO" id="GO:0009289">
    <property type="term" value="C:pilus"/>
    <property type="evidence" value="ECO:0007669"/>
    <property type="project" value="UniProtKB-SubCell"/>
</dbReference>
<dbReference type="PANTHER" id="PTHR33420">
    <property type="entry name" value="FIMBRIAL SUBUNIT ELFA-RELATED"/>
    <property type="match status" value="1"/>
</dbReference>
<proteinExistence type="inferred from homology"/>
<dbReference type="PANTHER" id="PTHR33420:SF12">
    <property type="entry name" value="FIMBRIN-LIKE PROTEIN FIMI-RELATED"/>
    <property type="match status" value="1"/>
</dbReference>
<dbReference type="Gene3D" id="2.60.40.1090">
    <property type="entry name" value="Fimbrial-type adhesion domain"/>
    <property type="match status" value="1"/>
</dbReference>
<dbReference type="InParanoid" id="A0A2U3N165"/>
<feature type="signal peptide" evidence="5">
    <location>
        <begin position="1"/>
        <end position="32"/>
    </location>
</feature>
<feature type="domain" description="Fimbrial-type adhesion" evidence="6">
    <location>
        <begin position="43"/>
        <end position="193"/>
    </location>
</feature>
<evidence type="ECO:0000256" key="1">
    <source>
        <dbReference type="ARBA" id="ARBA00004561"/>
    </source>
</evidence>
<evidence type="ECO:0000313" key="8">
    <source>
        <dbReference type="Proteomes" id="UP000245974"/>
    </source>
</evidence>
<dbReference type="Pfam" id="PF00419">
    <property type="entry name" value="Fimbrial"/>
    <property type="match status" value="1"/>
</dbReference>
<accession>A0A2U3N165</accession>
<keyword evidence="8" id="KW-1185">Reference proteome</keyword>
<keyword evidence="3 5" id="KW-0732">Signal</keyword>
<dbReference type="InterPro" id="IPR050263">
    <property type="entry name" value="Bact_Fimbrial_Adh_Pro"/>
</dbReference>
<keyword evidence="4" id="KW-0281">Fimbrium</keyword>
<evidence type="ECO:0000256" key="4">
    <source>
        <dbReference type="ARBA" id="ARBA00023263"/>
    </source>
</evidence>
<sequence>MIFKKYVGFTMKLGLLSISALSALAISTSALAADPVTVNGGTVHFTGEIVNAACAVSTESTNQTVDLGQYRTARLAVAGDKTTPVPFQIKLVDCDPKVQATAAVSFYGQSVASNANLLAVSAGGTNSTAATNVGIEIADDASKILGVGGADFSTPKALIEGDNTLQFSARYVATGASTPGQANADATFVVKYE</sequence>
<dbReference type="InterPro" id="IPR036937">
    <property type="entry name" value="Adhesion_dom_fimbrial_sf"/>
</dbReference>
<reference evidence="8" key="1">
    <citation type="submission" date="2018-03" db="EMBL/GenBank/DDBJ databases">
        <authorList>
            <person name="Blom J."/>
        </authorList>
    </citation>
    <scope>NUCLEOTIDE SEQUENCE [LARGE SCALE GENOMIC DNA]</scope>
    <source>
        <strain evidence="8">KPC-SM-21</strain>
    </source>
</reference>
<evidence type="ECO:0000259" key="6">
    <source>
        <dbReference type="Pfam" id="PF00419"/>
    </source>
</evidence>
<dbReference type="SUPFAM" id="SSF49401">
    <property type="entry name" value="Bacterial adhesins"/>
    <property type="match status" value="1"/>
</dbReference>
<dbReference type="Proteomes" id="UP000245974">
    <property type="component" value="Unassembled WGS sequence"/>
</dbReference>
<comment type="subcellular location">
    <subcellularLocation>
        <location evidence="1">Fimbrium</location>
    </subcellularLocation>
</comment>
<dbReference type="FunCoup" id="A0A2U3N165">
    <property type="interactions" value="8"/>
</dbReference>
<gene>
    <name evidence="7" type="primary">fimA_3</name>
    <name evidence="7" type="ORF">KPC_2477</name>
</gene>
<evidence type="ECO:0000256" key="3">
    <source>
        <dbReference type="ARBA" id="ARBA00022729"/>
    </source>
</evidence>